<sequence length="83" mass="9382">MRSCAGRSDRGRRSRYRHRSSVPGSDAHRQPGRAHPDVGRIGRYAKVDAHASQRWHRDADRLRCSGPRRLPQHNGPAHAPGRC</sequence>
<evidence type="ECO:0000313" key="2">
    <source>
        <dbReference type="EMBL" id="SOO26659.1"/>
    </source>
</evidence>
<gene>
    <name evidence="2" type="ORF">XFF6991_570224</name>
</gene>
<protein>
    <submittedName>
        <fullName evidence="2">Uncharacterized protein</fullName>
    </submittedName>
</protein>
<evidence type="ECO:0000256" key="1">
    <source>
        <dbReference type="SAM" id="MobiDB-lite"/>
    </source>
</evidence>
<comment type="caution">
    <text evidence="2">The sequence shown here is derived from an EMBL/GenBank/DDBJ whole genome shotgun (WGS) entry which is preliminary data.</text>
</comment>
<feature type="compositionally biased region" description="Basic residues" evidence="1">
    <location>
        <begin position="10"/>
        <end position="20"/>
    </location>
</feature>
<accession>A0A7Z7NJ12</accession>
<evidence type="ECO:0000313" key="3">
    <source>
        <dbReference type="Proteomes" id="UP000234345"/>
    </source>
</evidence>
<reference evidence="2 3" key="1">
    <citation type="submission" date="2017-10" db="EMBL/GenBank/DDBJ databases">
        <authorList>
            <person name="Regsiter A."/>
            <person name="William W."/>
        </authorList>
    </citation>
    <scope>NUCLEOTIDE SEQUENCE [LARGE SCALE GENOMIC DNA]</scope>
    <source>
        <strain evidence="2 3">CFBP6991</strain>
    </source>
</reference>
<feature type="compositionally biased region" description="Basic and acidic residues" evidence="1">
    <location>
        <begin position="26"/>
        <end position="63"/>
    </location>
</feature>
<proteinExistence type="predicted"/>
<name>A0A7Z7NJ12_XANCH</name>
<dbReference type="AlphaFoldDB" id="A0A7Z7NJ12"/>
<feature type="region of interest" description="Disordered" evidence="1">
    <location>
        <begin position="1"/>
        <end position="83"/>
    </location>
</feature>
<dbReference type="Proteomes" id="UP000234345">
    <property type="component" value="Unassembled WGS sequence"/>
</dbReference>
<dbReference type="EMBL" id="OCZC01000085">
    <property type="protein sequence ID" value="SOO26659.1"/>
    <property type="molecule type" value="Genomic_DNA"/>
</dbReference>
<organism evidence="2 3">
    <name type="scientific">Xanthomonas campestris pv. phaseoli</name>
    <dbReference type="NCBI Taxonomy" id="317013"/>
    <lineage>
        <taxon>Bacteria</taxon>
        <taxon>Pseudomonadati</taxon>
        <taxon>Pseudomonadota</taxon>
        <taxon>Gammaproteobacteria</taxon>
        <taxon>Lysobacterales</taxon>
        <taxon>Lysobacteraceae</taxon>
        <taxon>Xanthomonas</taxon>
    </lineage>
</organism>